<protein>
    <recommendedName>
        <fullName evidence="3">RNA exonuclease 4</fullName>
    </recommendedName>
</protein>
<keyword evidence="8" id="KW-0539">Nucleus</keyword>
<name>A0A7S2KLP1_9STRA</name>
<dbReference type="InterPro" id="IPR012337">
    <property type="entry name" value="RNaseH-like_sf"/>
</dbReference>
<dbReference type="Pfam" id="PF00929">
    <property type="entry name" value="RNase_T"/>
    <property type="match status" value="1"/>
</dbReference>
<dbReference type="PANTHER" id="PTHR12801:SF45">
    <property type="entry name" value="RNA EXONUCLEASE 4"/>
    <property type="match status" value="1"/>
</dbReference>
<reference evidence="12" key="1">
    <citation type="submission" date="2021-01" db="EMBL/GenBank/DDBJ databases">
        <authorList>
            <person name="Corre E."/>
            <person name="Pelletier E."/>
            <person name="Niang G."/>
            <person name="Scheremetjew M."/>
            <person name="Finn R."/>
            <person name="Kale V."/>
            <person name="Holt S."/>
            <person name="Cochrane G."/>
            <person name="Meng A."/>
            <person name="Brown T."/>
            <person name="Cohen L."/>
        </authorList>
    </citation>
    <scope>NUCLEOTIDE SEQUENCE</scope>
    <source>
        <strain evidence="12">B650</strain>
    </source>
</reference>
<dbReference type="CDD" id="cd06144">
    <property type="entry name" value="REX4_like"/>
    <property type="match status" value="1"/>
</dbReference>
<evidence type="ECO:0000256" key="6">
    <source>
        <dbReference type="ARBA" id="ARBA00022801"/>
    </source>
</evidence>
<evidence type="ECO:0000256" key="7">
    <source>
        <dbReference type="ARBA" id="ARBA00022839"/>
    </source>
</evidence>
<dbReference type="InterPro" id="IPR047021">
    <property type="entry name" value="REXO1/3/4-like"/>
</dbReference>
<feature type="region of interest" description="Disordered" evidence="10">
    <location>
        <begin position="1"/>
        <end position="124"/>
    </location>
</feature>
<evidence type="ECO:0000256" key="1">
    <source>
        <dbReference type="ARBA" id="ARBA00004123"/>
    </source>
</evidence>
<evidence type="ECO:0000256" key="5">
    <source>
        <dbReference type="ARBA" id="ARBA00022722"/>
    </source>
</evidence>
<feature type="compositionally biased region" description="Basic residues" evidence="10">
    <location>
        <begin position="95"/>
        <end position="107"/>
    </location>
</feature>
<dbReference type="GO" id="GO:0008408">
    <property type="term" value="F:3'-5' exonuclease activity"/>
    <property type="evidence" value="ECO:0007669"/>
    <property type="project" value="InterPro"/>
</dbReference>
<dbReference type="GO" id="GO:0003676">
    <property type="term" value="F:nucleic acid binding"/>
    <property type="evidence" value="ECO:0007669"/>
    <property type="project" value="InterPro"/>
</dbReference>
<feature type="compositionally biased region" description="Basic residues" evidence="10">
    <location>
        <begin position="29"/>
        <end position="56"/>
    </location>
</feature>
<evidence type="ECO:0000256" key="8">
    <source>
        <dbReference type="ARBA" id="ARBA00023242"/>
    </source>
</evidence>
<feature type="compositionally biased region" description="Low complexity" evidence="10">
    <location>
        <begin position="68"/>
        <end position="83"/>
    </location>
</feature>
<organism evidence="12">
    <name type="scientific">Leptocylindrus danicus</name>
    <dbReference type="NCBI Taxonomy" id="163516"/>
    <lineage>
        <taxon>Eukaryota</taxon>
        <taxon>Sar</taxon>
        <taxon>Stramenopiles</taxon>
        <taxon>Ochrophyta</taxon>
        <taxon>Bacillariophyta</taxon>
        <taxon>Coscinodiscophyceae</taxon>
        <taxon>Chaetocerotophycidae</taxon>
        <taxon>Leptocylindrales</taxon>
        <taxon>Leptocylindraceae</taxon>
        <taxon>Leptocylindrus</taxon>
    </lineage>
</organism>
<dbReference type="GO" id="GO:0005634">
    <property type="term" value="C:nucleus"/>
    <property type="evidence" value="ECO:0007669"/>
    <property type="project" value="UniProtKB-SubCell"/>
</dbReference>
<evidence type="ECO:0000313" key="12">
    <source>
        <dbReference type="EMBL" id="CAD9580596.1"/>
    </source>
</evidence>
<dbReference type="EMBL" id="HBGY01015675">
    <property type="protein sequence ID" value="CAD9580596.1"/>
    <property type="molecule type" value="Transcribed_RNA"/>
</dbReference>
<dbReference type="GO" id="GO:0006364">
    <property type="term" value="P:rRNA processing"/>
    <property type="evidence" value="ECO:0007669"/>
    <property type="project" value="UniProtKB-KW"/>
</dbReference>
<comment type="subcellular location">
    <subcellularLocation>
        <location evidence="1">Nucleus</location>
    </subcellularLocation>
</comment>
<dbReference type="InterPro" id="IPR013520">
    <property type="entry name" value="Ribonucl_H"/>
</dbReference>
<accession>A0A7S2KLP1</accession>
<keyword evidence="5" id="KW-0540">Nuclease</keyword>
<keyword evidence="6" id="KW-0378">Hydrolase</keyword>
<proteinExistence type="inferred from homology"/>
<dbReference type="PANTHER" id="PTHR12801">
    <property type="entry name" value="RNA EXONUCLEASE REXO1 / RECO3 FAMILY MEMBER-RELATED"/>
    <property type="match status" value="1"/>
</dbReference>
<dbReference type="SUPFAM" id="SSF53098">
    <property type="entry name" value="Ribonuclease H-like"/>
    <property type="match status" value="1"/>
</dbReference>
<evidence type="ECO:0000256" key="9">
    <source>
        <dbReference type="ARBA" id="ARBA00025599"/>
    </source>
</evidence>
<evidence type="ECO:0000256" key="2">
    <source>
        <dbReference type="ARBA" id="ARBA00010489"/>
    </source>
</evidence>
<dbReference type="SMART" id="SM00479">
    <property type="entry name" value="EXOIII"/>
    <property type="match status" value="1"/>
</dbReference>
<comment type="function">
    <text evidence="9">Exoribonuclease involved in ribosome biosynthesis. Involved in the processing of ITS1, the internal transcribed spacer localized between the 18S and 5.8S rRNAs.</text>
</comment>
<dbReference type="Gene3D" id="3.30.420.10">
    <property type="entry name" value="Ribonuclease H-like superfamily/Ribonuclease H"/>
    <property type="match status" value="1"/>
</dbReference>
<gene>
    <name evidence="12" type="ORF">LDAN0321_LOCUS10166</name>
</gene>
<dbReference type="InterPro" id="IPR037431">
    <property type="entry name" value="REX4_DEDDh_dom"/>
</dbReference>
<keyword evidence="7" id="KW-0269">Exonuclease</keyword>
<feature type="domain" description="Exonuclease" evidence="11">
    <location>
        <begin position="130"/>
        <end position="298"/>
    </location>
</feature>
<evidence type="ECO:0000256" key="4">
    <source>
        <dbReference type="ARBA" id="ARBA00022552"/>
    </source>
</evidence>
<evidence type="ECO:0000259" key="11">
    <source>
        <dbReference type="SMART" id="SM00479"/>
    </source>
</evidence>
<sequence>MCQQTEPTDQMPPLENKMETSAEVCPKTPPKKKSGSKRAHPARLKKKQRQLRKAQQQHRQSITDEESSVVSFSSSNASSIASPSRKKDANNKPNAGKKRNRKQRSKKSSSSSSTQDNKDESMIMSEEHSRYVALDCEMVGTRLGHSVLARVSIVNFFGNVILDTHVKVEEDIMDYRTDVSGVTAEDLKSEAAMDFQQCIDLVSAILEDKILIGHGLKNDLRVLNIKHPWYDIRDTTKYTPFLKPSGEDGAVLLPRKLKELAKYKLSKDIQVEGQAHCSIEDARASLELYKSVSSKWEKMIRYKVNKTKEIEQKICGPSN</sequence>
<evidence type="ECO:0000256" key="10">
    <source>
        <dbReference type="SAM" id="MobiDB-lite"/>
    </source>
</evidence>
<comment type="similarity">
    <text evidence="2">Belongs to the REXO4 family.</text>
</comment>
<keyword evidence="4" id="KW-0698">rRNA processing</keyword>
<dbReference type="AlphaFoldDB" id="A0A7S2KLP1"/>
<dbReference type="InterPro" id="IPR036397">
    <property type="entry name" value="RNaseH_sf"/>
</dbReference>
<evidence type="ECO:0000256" key="3">
    <source>
        <dbReference type="ARBA" id="ARBA00016937"/>
    </source>
</evidence>